<keyword evidence="3" id="KW-0479">Metal-binding</keyword>
<evidence type="ECO:0000256" key="3">
    <source>
        <dbReference type="ARBA" id="ARBA00022723"/>
    </source>
</evidence>
<dbReference type="PIRSF" id="PIRSF006157">
    <property type="entry name" value="Doxgns_DODA"/>
    <property type="match status" value="1"/>
</dbReference>
<dbReference type="PANTHER" id="PTHR30096">
    <property type="entry name" value="4,5-DOPA DIOXYGENASE EXTRADIOL-LIKE PROTEIN"/>
    <property type="match status" value="1"/>
</dbReference>
<evidence type="ECO:0000259" key="6">
    <source>
        <dbReference type="Pfam" id="PF02900"/>
    </source>
</evidence>
<evidence type="ECO:0000256" key="1">
    <source>
        <dbReference type="ARBA" id="ARBA00001947"/>
    </source>
</evidence>
<feature type="domain" description="Extradiol ring-cleavage dioxygenase class III enzyme subunit B" evidence="6">
    <location>
        <begin position="12"/>
        <end position="242"/>
    </location>
</feature>
<dbReference type="InterPro" id="IPR004183">
    <property type="entry name" value="Xdiol_dOase_suB"/>
</dbReference>
<sequence>MPLLGDPGHKELVKFLQTKARALLVNPRVKAIVVVTAHWETSPGFVVSTTTKNKLLYDYGGFPKEAYDVPFPATGSPEIAARVASVLTAAGLPITTDSKRGWDHGVFVPLKLVLGDEWSIPLVSLSVCADQDPARHFAMGRALSQLRDEGIAIVGSGMSFHNFAVFRRGFALPPGAKAEPENAPFHNALAEACAIENVEERAKAFAVWDKWVGARHSHPVHAAEHFMPLVVTAGAGGDAKGEEILTWQMGLARQGAWVWN</sequence>
<dbReference type="CDD" id="cd07363">
    <property type="entry name" value="45_DOPA_Dioxygenase"/>
    <property type="match status" value="1"/>
</dbReference>
<dbReference type="GO" id="GO:0008270">
    <property type="term" value="F:zinc ion binding"/>
    <property type="evidence" value="ECO:0007669"/>
    <property type="project" value="InterPro"/>
</dbReference>
<dbReference type="InterPro" id="IPR014436">
    <property type="entry name" value="Extradiol_dOase_DODA"/>
</dbReference>
<comment type="similarity">
    <text evidence="2">Belongs to the DODA-type extradiol aromatic ring-opening dioxygenase family.</text>
</comment>
<evidence type="ECO:0000256" key="4">
    <source>
        <dbReference type="ARBA" id="ARBA00022833"/>
    </source>
</evidence>
<dbReference type="GO" id="GO:0016702">
    <property type="term" value="F:oxidoreductase activity, acting on single donors with incorporation of molecular oxygen, incorporation of two atoms of oxygen"/>
    <property type="evidence" value="ECO:0007669"/>
    <property type="project" value="UniProtKB-ARBA"/>
</dbReference>
<dbReference type="AlphaFoldDB" id="A0AAD5XTN6"/>
<dbReference type="GO" id="GO:0008198">
    <property type="term" value="F:ferrous iron binding"/>
    <property type="evidence" value="ECO:0007669"/>
    <property type="project" value="InterPro"/>
</dbReference>
<dbReference type="Gene3D" id="3.40.830.10">
    <property type="entry name" value="LigB-like"/>
    <property type="match status" value="1"/>
</dbReference>
<protein>
    <recommendedName>
        <fullName evidence="6">Extradiol ring-cleavage dioxygenase class III enzyme subunit B domain-containing protein</fullName>
    </recommendedName>
</protein>
<organism evidence="7 8">
    <name type="scientific">Geranomyces variabilis</name>
    <dbReference type="NCBI Taxonomy" id="109894"/>
    <lineage>
        <taxon>Eukaryota</taxon>
        <taxon>Fungi</taxon>
        <taxon>Fungi incertae sedis</taxon>
        <taxon>Chytridiomycota</taxon>
        <taxon>Chytridiomycota incertae sedis</taxon>
        <taxon>Chytridiomycetes</taxon>
        <taxon>Spizellomycetales</taxon>
        <taxon>Powellomycetaceae</taxon>
        <taxon>Geranomyces</taxon>
    </lineage>
</organism>
<dbReference type="PANTHER" id="PTHR30096:SF0">
    <property type="entry name" value="4,5-DOPA DIOXYGENASE EXTRADIOL-LIKE PROTEIN"/>
    <property type="match status" value="1"/>
</dbReference>
<gene>
    <name evidence="7" type="ORF">HDU87_007486</name>
</gene>
<proteinExistence type="inferred from homology"/>
<dbReference type="EMBL" id="JADGJQ010000007">
    <property type="protein sequence ID" value="KAJ3183064.1"/>
    <property type="molecule type" value="Genomic_DNA"/>
</dbReference>
<reference evidence="7" key="1">
    <citation type="submission" date="2020-05" db="EMBL/GenBank/DDBJ databases">
        <title>Phylogenomic resolution of chytrid fungi.</title>
        <authorList>
            <person name="Stajich J.E."/>
            <person name="Amses K."/>
            <person name="Simmons R."/>
            <person name="Seto K."/>
            <person name="Myers J."/>
            <person name="Bonds A."/>
            <person name="Quandt C.A."/>
            <person name="Barry K."/>
            <person name="Liu P."/>
            <person name="Grigoriev I."/>
            <person name="Longcore J.E."/>
            <person name="James T.Y."/>
        </authorList>
    </citation>
    <scope>NUCLEOTIDE SEQUENCE</scope>
    <source>
        <strain evidence="7">JEL0379</strain>
    </source>
</reference>
<dbReference type="Pfam" id="PF02900">
    <property type="entry name" value="LigB"/>
    <property type="match status" value="1"/>
</dbReference>
<name>A0AAD5XTN6_9FUNG</name>
<evidence type="ECO:0000256" key="5">
    <source>
        <dbReference type="ARBA" id="ARBA00023002"/>
    </source>
</evidence>
<comment type="cofactor">
    <cofactor evidence="1">
        <name>Zn(2+)</name>
        <dbReference type="ChEBI" id="CHEBI:29105"/>
    </cofactor>
</comment>
<comment type="caution">
    <text evidence="7">The sequence shown here is derived from an EMBL/GenBank/DDBJ whole genome shotgun (WGS) entry which is preliminary data.</text>
</comment>
<evidence type="ECO:0000256" key="2">
    <source>
        <dbReference type="ARBA" id="ARBA00007581"/>
    </source>
</evidence>
<dbReference type="Proteomes" id="UP001212152">
    <property type="component" value="Unassembled WGS sequence"/>
</dbReference>
<dbReference type="SUPFAM" id="SSF53213">
    <property type="entry name" value="LigB-like"/>
    <property type="match status" value="1"/>
</dbReference>
<accession>A0AAD5XTN6</accession>
<evidence type="ECO:0000313" key="7">
    <source>
        <dbReference type="EMBL" id="KAJ3183064.1"/>
    </source>
</evidence>
<evidence type="ECO:0000313" key="8">
    <source>
        <dbReference type="Proteomes" id="UP001212152"/>
    </source>
</evidence>
<keyword evidence="5" id="KW-0560">Oxidoreductase</keyword>
<keyword evidence="4" id="KW-0862">Zinc</keyword>
<keyword evidence="8" id="KW-1185">Reference proteome</keyword>